<dbReference type="AlphaFoldDB" id="A0A6G1GXM9"/>
<dbReference type="InterPro" id="IPR002110">
    <property type="entry name" value="Ankyrin_rpt"/>
</dbReference>
<evidence type="ECO:0000256" key="1">
    <source>
        <dbReference type="ARBA" id="ARBA00022737"/>
    </source>
</evidence>
<name>A0A6G1GXM9_9PEZI</name>
<feature type="repeat" description="ANK" evidence="3">
    <location>
        <begin position="188"/>
        <end position="220"/>
    </location>
</feature>
<dbReference type="PROSITE" id="PS50297">
    <property type="entry name" value="ANK_REP_REGION"/>
    <property type="match status" value="2"/>
</dbReference>
<dbReference type="EMBL" id="ML977161">
    <property type="protein sequence ID" value="KAF1985509.1"/>
    <property type="molecule type" value="Genomic_DNA"/>
</dbReference>
<dbReference type="OrthoDB" id="539213at2759"/>
<evidence type="ECO:0000313" key="5">
    <source>
        <dbReference type="EMBL" id="KAF1985509.1"/>
    </source>
</evidence>
<dbReference type="PANTHER" id="PTHR24171">
    <property type="entry name" value="ANKYRIN REPEAT DOMAIN-CONTAINING PROTEIN 39-RELATED"/>
    <property type="match status" value="1"/>
</dbReference>
<dbReference type="SMART" id="SM00248">
    <property type="entry name" value="ANK"/>
    <property type="match status" value="3"/>
</dbReference>
<proteinExistence type="predicted"/>
<dbReference type="InterPro" id="IPR036770">
    <property type="entry name" value="Ankyrin_rpt-contain_sf"/>
</dbReference>
<feature type="repeat" description="ANK" evidence="3">
    <location>
        <begin position="125"/>
        <end position="157"/>
    </location>
</feature>
<feature type="region of interest" description="Disordered" evidence="4">
    <location>
        <begin position="1"/>
        <end position="22"/>
    </location>
</feature>
<reference evidence="5" key="1">
    <citation type="journal article" date="2020" name="Stud. Mycol.">
        <title>101 Dothideomycetes genomes: a test case for predicting lifestyles and emergence of pathogens.</title>
        <authorList>
            <person name="Haridas S."/>
            <person name="Albert R."/>
            <person name="Binder M."/>
            <person name="Bloem J."/>
            <person name="Labutti K."/>
            <person name="Salamov A."/>
            <person name="Andreopoulos B."/>
            <person name="Baker S."/>
            <person name="Barry K."/>
            <person name="Bills G."/>
            <person name="Bluhm B."/>
            <person name="Cannon C."/>
            <person name="Castanera R."/>
            <person name="Culley D."/>
            <person name="Daum C."/>
            <person name="Ezra D."/>
            <person name="Gonzalez J."/>
            <person name="Henrissat B."/>
            <person name="Kuo A."/>
            <person name="Liang C."/>
            <person name="Lipzen A."/>
            <person name="Lutzoni F."/>
            <person name="Magnuson J."/>
            <person name="Mondo S."/>
            <person name="Nolan M."/>
            <person name="Ohm R."/>
            <person name="Pangilinan J."/>
            <person name="Park H.-J."/>
            <person name="Ramirez L."/>
            <person name="Alfaro M."/>
            <person name="Sun H."/>
            <person name="Tritt A."/>
            <person name="Yoshinaga Y."/>
            <person name="Zwiers L.-H."/>
            <person name="Turgeon B."/>
            <person name="Goodwin S."/>
            <person name="Spatafora J."/>
            <person name="Crous P."/>
            <person name="Grigoriev I."/>
        </authorList>
    </citation>
    <scope>NUCLEOTIDE SEQUENCE</scope>
    <source>
        <strain evidence="5">CBS 113979</strain>
    </source>
</reference>
<dbReference type="PANTHER" id="PTHR24171:SF9">
    <property type="entry name" value="ANKYRIN REPEAT DOMAIN-CONTAINING PROTEIN 39"/>
    <property type="match status" value="1"/>
</dbReference>
<dbReference type="PROSITE" id="PS50088">
    <property type="entry name" value="ANK_REPEAT"/>
    <property type="match status" value="2"/>
</dbReference>
<evidence type="ECO:0000256" key="3">
    <source>
        <dbReference type="PROSITE-ProRule" id="PRU00023"/>
    </source>
</evidence>
<evidence type="ECO:0000256" key="2">
    <source>
        <dbReference type="ARBA" id="ARBA00023043"/>
    </source>
</evidence>
<dbReference type="Proteomes" id="UP000800041">
    <property type="component" value="Unassembled WGS sequence"/>
</dbReference>
<organism evidence="5 6">
    <name type="scientific">Aulographum hederae CBS 113979</name>
    <dbReference type="NCBI Taxonomy" id="1176131"/>
    <lineage>
        <taxon>Eukaryota</taxon>
        <taxon>Fungi</taxon>
        <taxon>Dikarya</taxon>
        <taxon>Ascomycota</taxon>
        <taxon>Pezizomycotina</taxon>
        <taxon>Dothideomycetes</taxon>
        <taxon>Pleosporomycetidae</taxon>
        <taxon>Aulographales</taxon>
        <taxon>Aulographaceae</taxon>
    </lineage>
</organism>
<keyword evidence="2 3" id="KW-0040">ANK repeat</keyword>
<dbReference type="SUPFAM" id="SSF48403">
    <property type="entry name" value="Ankyrin repeat"/>
    <property type="match status" value="1"/>
</dbReference>
<gene>
    <name evidence="5" type="ORF">K402DRAFT_421805</name>
</gene>
<sequence>MAVHLQHFPMSPSSTPNPAMTQTSQWPWKTVYPKEPHLKKPFFIFLLVMSQPSFAQLCDGGRIDDIKSIFESDSLPSADELRLGLTNAAYNGLADLETYSIVTDDELLVRWLMDHGADPNLRGHRGATPLSTASLSPNVAVIDLLVSYGAELDPRALFNAMSRRGQGGIPIMRALIRHGIDINFNGRERGTPLHWAVHINDIEKLRLLLDHGADRSIKDILGATPWDQAKELGRVDMYDLLQE</sequence>
<dbReference type="Gene3D" id="1.25.40.20">
    <property type="entry name" value="Ankyrin repeat-containing domain"/>
    <property type="match status" value="2"/>
</dbReference>
<keyword evidence="6" id="KW-1185">Reference proteome</keyword>
<evidence type="ECO:0000256" key="4">
    <source>
        <dbReference type="SAM" id="MobiDB-lite"/>
    </source>
</evidence>
<protein>
    <submittedName>
        <fullName evidence="5">Ankyrin</fullName>
    </submittedName>
</protein>
<evidence type="ECO:0000313" key="6">
    <source>
        <dbReference type="Proteomes" id="UP000800041"/>
    </source>
</evidence>
<feature type="compositionally biased region" description="Polar residues" evidence="4">
    <location>
        <begin position="11"/>
        <end position="22"/>
    </location>
</feature>
<keyword evidence="1" id="KW-0677">Repeat</keyword>
<dbReference type="Pfam" id="PF12796">
    <property type="entry name" value="Ank_2"/>
    <property type="match status" value="1"/>
</dbReference>
<accession>A0A6G1GXM9</accession>